<gene>
    <name evidence="3" type="ORF">FEM55_14050</name>
</gene>
<dbReference type="GO" id="GO:0006629">
    <property type="term" value="P:lipid metabolic process"/>
    <property type="evidence" value="ECO:0007669"/>
    <property type="project" value="InterPro"/>
</dbReference>
<proteinExistence type="predicted"/>
<keyword evidence="4" id="KW-1185">Reference proteome</keyword>
<feature type="signal peptide" evidence="1">
    <location>
        <begin position="1"/>
        <end position="31"/>
    </location>
</feature>
<dbReference type="Pfam" id="PF01764">
    <property type="entry name" value="Lipase_3"/>
    <property type="match status" value="1"/>
</dbReference>
<keyword evidence="1" id="KW-0732">Signal</keyword>
<dbReference type="Proteomes" id="UP000309788">
    <property type="component" value="Unassembled WGS sequence"/>
</dbReference>
<feature type="chain" id="PRO_5024459744" evidence="1">
    <location>
        <begin position="32"/>
        <end position="388"/>
    </location>
</feature>
<dbReference type="AlphaFoldDB" id="A0A5R9KAP9"/>
<dbReference type="SUPFAM" id="SSF53474">
    <property type="entry name" value="alpha/beta-Hydrolases"/>
    <property type="match status" value="1"/>
</dbReference>
<evidence type="ECO:0000313" key="4">
    <source>
        <dbReference type="Proteomes" id="UP000309788"/>
    </source>
</evidence>
<name>A0A5R9KAP9_9BACT</name>
<dbReference type="OrthoDB" id="927373at2"/>
<dbReference type="InterPro" id="IPR002921">
    <property type="entry name" value="Fungal_lipase-type"/>
</dbReference>
<dbReference type="InterPro" id="IPR029058">
    <property type="entry name" value="AB_hydrolase_fold"/>
</dbReference>
<evidence type="ECO:0000313" key="3">
    <source>
        <dbReference type="EMBL" id="TLU91890.1"/>
    </source>
</evidence>
<reference evidence="3 4" key="1">
    <citation type="submission" date="2019-05" db="EMBL/GenBank/DDBJ databases">
        <authorList>
            <person name="Qu J.-H."/>
        </authorList>
    </citation>
    <scope>NUCLEOTIDE SEQUENCE [LARGE SCALE GENOMIC DNA]</scope>
    <source>
        <strain evidence="3 4">Z12</strain>
    </source>
</reference>
<organism evidence="3 4">
    <name type="scientific">Dyadobacter sediminis</name>
    <dbReference type="NCBI Taxonomy" id="1493691"/>
    <lineage>
        <taxon>Bacteria</taxon>
        <taxon>Pseudomonadati</taxon>
        <taxon>Bacteroidota</taxon>
        <taxon>Cytophagia</taxon>
        <taxon>Cytophagales</taxon>
        <taxon>Spirosomataceae</taxon>
        <taxon>Dyadobacter</taxon>
    </lineage>
</organism>
<protein>
    <submittedName>
        <fullName evidence="3">Lipase family protein</fullName>
    </submittedName>
</protein>
<comment type="caution">
    <text evidence="3">The sequence shown here is derived from an EMBL/GenBank/DDBJ whole genome shotgun (WGS) entry which is preliminary data.</text>
</comment>
<sequence length="388" mass="44198">MINIRTVFRKLYLRSLTSAAAVFCCCMALHAQNGLLKPGFDKAEYEELLRMHVLLYDPLMTDSAKTPVPKPAVFKSVYKSPVIGLDNRWELWKNDDQVAAINIRGTTKNPVGWLENFYAAMVPAHGEVKLSSTFLFQYHLADHPKAAVHIGWLIGTAYLAKDILPKIDSCYKAGIKDFLVMGHSQGGAISYLLTSHLYNLQKQNRLPKDIRFKTYSSASPKAGNTYYAYEYEAMVAGGWANNVINAADWVPEVPFSVQTLDDFNKTNPFKNIDKIIKKQKFFARIALRHAYRKMKKPSEKARSNYEKFLGNYASKMVRKTLPEFKSPVYFKSSNYVRIGPTVVLMPDKAYFNLYPDSDDQIFVHHLPEPYLYLLKKYNAGPAETGKSR</sequence>
<dbReference type="EMBL" id="VCEI01000025">
    <property type="protein sequence ID" value="TLU91890.1"/>
    <property type="molecule type" value="Genomic_DNA"/>
</dbReference>
<evidence type="ECO:0000259" key="2">
    <source>
        <dbReference type="Pfam" id="PF01764"/>
    </source>
</evidence>
<feature type="domain" description="Fungal lipase-type" evidence="2">
    <location>
        <begin position="101"/>
        <end position="256"/>
    </location>
</feature>
<dbReference type="Gene3D" id="3.40.50.1820">
    <property type="entry name" value="alpha/beta hydrolase"/>
    <property type="match status" value="1"/>
</dbReference>
<evidence type="ECO:0000256" key="1">
    <source>
        <dbReference type="SAM" id="SignalP"/>
    </source>
</evidence>
<accession>A0A5R9KAP9</accession>